<proteinExistence type="predicted"/>
<sequence>MSGRNKSRASGGQNKSSYQTKHAPAKSSPLAKAAPPPPKPPPSAVLRQEWKKFESWLKARREEKDKRVGERITEIMSSKVPKGRSIFQKSAPPSGSMDIGTFEASLTQDLAEKARAEWLKRVDALGLKEEDWTDITEEEMQAVEAAFTPTQAPVADIPDFSGVAGTSFDGQTSAFAGRNTWSASIPGGWAEPQANGTKPSANKTSALQDGVAHTTYAPIISDKDNKEKTSGLPTPDLLWELNRSKKLETASASPSSSFKSITTASAMRRSGSGPRNGNPISPASSATPSTTKSESLWDMHMSRSFSSNGAMSGADTHMLNKLSAEQPLASPESPWGIKKGTPTSITQKIHADVWDKPASPWDTYMQSKSLNDDASATTIPTETHDGDSSPNYVYLSPVLMELEEEERADLELLSEKTVEAAIKQFHQMAAEADITLRRKLLKENIDAEQHDELLEEHLRTMEQRCRDVVDGWKKAREAEKTKRLAEEKKKHEELEKKRLAEARKLSLNGKRMPASAKGAAARVKSPEPQTKKGQAKVGSANQKSRKATVEEVPDAEEVPDTQSIMESLKEDPLETDSDDIRVNVRPAKTPTSQLPFKRLGQGSWVPILEPSPRHPRSLQASCRGGEEALYLVKESVCFPETRHSGTEPVPLGNEVRQDGVKHPRGG</sequence>
<accession>A0ACC1S3S0</accession>
<comment type="caution">
    <text evidence="1">The sequence shown here is derived from an EMBL/GenBank/DDBJ whole genome shotgun (WGS) entry which is preliminary data.</text>
</comment>
<name>A0ACC1S3S0_9APHY</name>
<protein>
    <submittedName>
        <fullName evidence="1">Uncharacterized protein</fullName>
    </submittedName>
</protein>
<keyword evidence="2" id="KW-1185">Reference proteome</keyword>
<evidence type="ECO:0000313" key="2">
    <source>
        <dbReference type="Proteomes" id="UP001148662"/>
    </source>
</evidence>
<dbReference type="Proteomes" id="UP001148662">
    <property type="component" value="Unassembled WGS sequence"/>
</dbReference>
<gene>
    <name evidence="1" type="ORF">NM688_g7561</name>
</gene>
<dbReference type="EMBL" id="JANHOG010001794">
    <property type="protein sequence ID" value="KAJ3531526.1"/>
    <property type="molecule type" value="Genomic_DNA"/>
</dbReference>
<evidence type="ECO:0000313" key="1">
    <source>
        <dbReference type="EMBL" id="KAJ3531526.1"/>
    </source>
</evidence>
<reference evidence="1" key="1">
    <citation type="submission" date="2022-07" db="EMBL/GenBank/DDBJ databases">
        <title>Genome Sequence of Phlebia brevispora.</title>
        <authorList>
            <person name="Buettner E."/>
        </authorList>
    </citation>
    <scope>NUCLEOTIDE SEQUENCE</scope>
    <source>
        <strain evidence="1">MPL23</strain>
    </source>
</reference>
<organism evidence="1 2">
    <name type="scientific">Phlebia brevispora</name>
    <dbReference type="NCBI Taxonomy" id="194682"/>
    <lineage>
        <taxon>Eukaryota</taxon>
        <taxon>Fungi</taxon>
        <taxon>Dikarya</taxon>
        <taxon>Basidiomycota</taxon>
        <taxon>Agaricomycotina</taxon>
        <taxon>Agaricomycetes</taxon>
        <taxon>Polyporales</taxon>
        <taxon>Meruliaceae</taxon>
        <taxon>Phlebia</taxon>
    </lineage>
</organism>